<gene>
    <name evidence="1" type="ORF">IBL28_07335</name>
</gene>
<name>A0A926Q1I0_9FLAO</name>
<proteinExistence type="predicted"/>
<dbReference type="AlphaFoldDB" id="A0A926Q1I0"/>
<evidence type="ECO:0000313" key="1">
    <source>
        <dbReference type="EMBL" id="MBC9795772.1"/>
    </source>
</evidence>
<accession>A0A926Q1I0</accession>
<comment type="caution">
    <text evidence="1">The sequence shown here is derived from an EMBL/GenBank/DDBJ whole genome shotgun (WGS) entry which is preliminary data.</text>
</comment>
<reference evidence="1 2" key="1">
    <citation type="submission" date="2020-09" db="EMBL/GenBank/DDBJ databases">
        <title>Sinomicrobium weinanense sp. nov., a halophilic bacteria isolated from saline-alkali soil.</title>
        <authorList>
            <person name="Wu P."/>
            <person name="Ren H."/>
            <person name="Mei Y."/>
            <person name="Liang Y."/>
            <person name="Chen Z."/>
        </authorList>
    </citation>
    <scope>NUCLEOTIDE SEQUENCE [LARGE SCALE GENOMIC DNA]</scope>
    <source>
        <strain evidence="1 2">FJxs</strain>
    </source>
</reference>
<evidence type="ECO:0000313" key="2">
    <source>
        <dbReference type="Proteomes" id="UP000653730"/>
    </source>
</evidence>
<dbReference type="RefSeq" id="WP_187964921.1">
    <property type="nucleotide sequence ID" value="NZ_JACVDC010000015.1"/>
</dbReference>
<organism evidence="1 2">
    <name type="scientific">Sinomicrobium weinanense</name>
    <dbReference type="NCBI Taxonomy" id="2842200"/>
    <lineage>
        <taxon>Bacteria</taxon>
        <taxon>Pseudomonadati</taxon>
        <taxon>Bacteroidota</taxon>
        <taxon>Flavobacteriia</taxon>
        <taxon>Flavobacteriales</taxon>
        <taxon>Flavobacteriaceae</taxon>
        <taxon>Sinomicrobium</taxon>
    </lineage>
</organism>
<dbReference type="EMBL" id="JACVDC010000015">
    <property type="protein sequence ID" value="MBC9795772.1"/>
    <property type="molecule type" value="Genomic_DNA"/>
</dbReference>
<dbReference type="Proteomes" id="UP000653730">
    <property type="component" value="Unassembled WGS sequence"/>
</dbReference>
<keyword evidence="2" id="KW-1185">Reference proteome</keyword>
<sequence length="51" mass="5768">MMKNVVKKQACTSADLSPGDLQFKKQSVLLPGDYPYNMDFMTFKKLKNPLG</sequence>
<protein>
    <submittedName>
        <fullName evidence="1">Uncharacterized protein</fullName>
    </submittedName>
</protein>